<evidence type="ECO:0000313" key="2">
    <source>
        <dbReference type="WBParaSite" id="PSAMB.scaffold563size47117.g7072.t1"/>
    </source>
</evidence>
<reference evidence="2" key="1">
    <citation type="submission" date="2022-11" db="UniProtKB">
        <authorList>
            <consortium name="WormBaseParasite"/>
        </authorList>
    </citation>
    <scope>IDENTIFICATION</scope>
</reference>
<dbReference type="AlphaFoldDB" id="A0A914X1H9"/>
<dbReference type="WBParaSite" id="PSAMB.scaffold563size47117.g7072.t1">
    <property type="protein sequence ID" value="PSAMB.scaffold563size47117.g7072.t1"/>
    <property type="gene ID" value="PSAMB.scaffold563size47117.g7072"/>
</dbReference>
<name>A0A914X1H9_9BILA</name>
<keyword evidence="1" id="KW-1185">Reference proteome</keyword>
<sequence>MRQQSACDWFFVEPRAVSNVESYAKRTIPFLDMWRAYAPREFIVVVSSYPTQISRPSCLVPQKINRGVSPITALLLRKELNGNTTAGSYSLTDSTTRSQT</sequence>
<proteinExistence type="predicted"/>
<accession>A0A914X1H9</accession>
<dbReference type="Proteomes" id="UP000887566">
    <property type="component" value="Unplaced"/>
</dbReference>
<organism evidence="1 2">
    <name type="scientific">Plectus sambesii</name>
    <dbReference type="NCBI Taxonomy" id="2011161"/>
    <lineage>
        <taxon>Eukaryota</taxon>
        <taxon>Metazoa</taxon>
        <taxon>Ecdysozoa</taxon>
        <taxon>Nematoda</taxon>
        <taxon>Chromadorea</taxon>
        <taxon>Plectida</taxon>
        <taxon>Plectina</taxon>
        <taxon>Plectoidea</taxon>
        <taxon>Plectidae</taxon>
        <taxon>Plectus</taxon>
    </lineage>
</organism>
<protein>
    <submittedName>
        <fullName evidence="2">Uncharacterized protein</fullName>
    </submittedName>
</protein>
<evidence type="ECO:0000313" key="1">
    <source>
        <dbReference type="Proteomes" id="UP000887566"/>
    </source>
</evidence>